<dbReference type="InterPro" id="IPR040026">
    <property type="entry name" value="FliD"/>
</dbReference>
<feature type="domain" description="Flagellar hook-associated protein 2 C-terminal" evidence="9">
    <location>
        <begin position="225"/>
        <end position="470"/>
    </location>
</feature>
<keyword evidence="10" id="KW-0282">Flagellum</keyword>
<dbReference type="InterPro" id="IPR010810">
    <property type="entry name" value="Flagellin_hook_IN_motif"/>
</dbReference>
<dbReference type="RefSeq" id="WP_238713661.1">
    <property type="nucleotide sequence ID" value="NZ_JAEPBH010000019.1"/>
</dbReference>
<evidence type="ECO:0000256" key="4">
    <source>
        <dbReference type="ARBA" id="ARBA00023054"/>
    </source>
</evidence>
<comment type="subcellular location">
    <subcellularLocation>
        <location evidence="7">Secreted</location>
    </subcellularLocation>
    <subcellularLocation>
        <location evidence="7">Bacterial flagellum</location>
    </subcellularLocation>
</comment>
<comment type="function">
    <text evidence="7">Required for morphogenesis and for the elongation of the flagellar filament by facilitating polymerization of the flagellin monomers at the tip of growing filament. Forms a capping structure, which prevents flagellin subunits (transported through the central channel of the flagellum) from leaking out without polymerization at the distal end.</text>
</comment>
<accession>A0A8K0V4B0</accession>
<evidence type="ECO:0000259" key="9">
    <source>
        <dbReference type="Pfam" id="PF07195"/>
    </source>
</evidence>
<sequence>MATISSLGVGAGFDTATIVAQLAAAEQTRLTPYTNRQGSFQGKISAWGQISDAMNTLRSTVEKLSGEAFTTQKISANEAFTATAGSGALSGTHQVVVTQLASAHSLATAGLKDADARLGSQNGGTRTVVIKQGPEPKEGEEDTRKEIRVELKDDETSLNQIAKEINKQGGDVSARVVSSDNGYQLILTSKKTGEVGKMSVSVEGDDALNGVLNSDPSTMKEIGKAQDAQLKVDGVPYTRSSNNITDIISGVTLNLSKVSKDQEAGEQLTLSQDTSAAKTAIQEFVKNYNAMLSLTSKASKWVPNDTSGLETDEVATQNSQNGALMGDSMLRGMVSEFRGLANGTYSDSEADIRALADIGIKIDSATGQMTLDNKKLDKALADNPEQVQQMFVGTDEAPGLASQMKDTITLYAGDEDGKVDGLIKEAKDGLDEQLKLVKTQIDKTQTLIDAQVERYRTQFQNLDSVMSQLTSTSNSLTAMLAQFSS</sequence>
<evidence type="ECO:0000256" key="7">
    <source>
        <dbReference type="RuleBase" id="RU362066"/>
    </source>
</evidence>
<feature type="domain" description="Flagellar hook-associated protein 2 N-terminal" evidence="8">
    <location>
        <begin position="12"/>
        <end position="104"/>
    </location>
</feature>
<evidence type="ECO:0000256" key="5">
    <source>
        <dbReference type="ARBA" id="ARBA00023143"/>
    </source>
</evidence>
<gene>
    <name evidence="10" type="primary">fliD</name>
    <name evidence="10" type="ORF">JJB97_08810</name>
</gene>
<evidence type="ECO:0000256" key="3">
    <source>
        <dbReference type="ARBA" id="ARBA00016246"/>
    </source>
</evidence>
<keyword evidence="10" id="KW-0969">Cilium</keyword>
<dbReference type="InterPro" id="IPR010809">
    <property type="entry name" value="FliD_C"/>
</dbReference>
<comment type="caution">
    <text evidence="10">The sequence shown here is derived from an EMBL/GenBank/DDBJ whole genome shotgun (WGS) entry which is preliminary data.</text>
</comment>
<name>A0A8K0V4B0_9ENTR</name>
<organism evidence="10 11">
    <name type="scientific">Tenebrionibacter intestinalis</name>
    <dbReference type="NCBI Taxonomy" id="2799638"/>
    <lineage>
        <taxon>Bacteria</taxon>
        <taxon>Pseudomonadati</taxon>
        <taxon>Pseudomonadota</taxon>
        <taxon>Gammaproteobacteria</taxon>
        <taxon>Enterobacterales</taxon>
        <taxon>Enterobacteriaceae</taxon>
        <taxon>Tenebrionibacter/Tenebrionicola group</taxon>
        <taxon>Tenebrionibacter</taxon>
    </lineage>
</organism>
<comment type="similarity">
    <text evidence="1 7">Belongs to the FliD family.</text>
</comment>
<keyword evidence="5 7" id="KW-0975">Bacterial flagellum</keyword>
<dbReference type="AlphaFoldDB" id="A0A8K0V4B0"/>
<proteinExistence type="inferred from homology"/>
<dbReference type="GO" id="GO:0009421">
    <property type="term" value="C:bacterial-type flagellum filament cap"/>
    <property type="evidence" value="ECO:0007669"/>
    <property type="project" value="InterPro"/>
</dbReference>
<reference evidence="10" key="1">
    <citation type="submission" date="2021-01" db="EMBL/GenBank/DDBJ databases">
        <title>Intestinitalea alba gen. nov., sp. nov., a novel genus of the family Enterobacteriaceae, isolated from the gut of the plastic-eating mealworm Tenebrio molitor L.</title>
        <authorList>
            <person name="Yang Y."/>
        </authorList>
    </citation>
    <scope>NUCLEOTIDE SEQUENCE</scope>
    <source>
        <strain evidence="10">BIT-L3</strain>
    </source>
</reference>
<dbReference type="GO" id="GO:0071973">
    <property type="term" value="P:bacterial-type flagellum-dependent cell motility"/>
    <property type="evidence" value="ECO:0007669"/>
    <property type="project" value="TreeGrafter"/>
</dbReference>
<dbReference type="GO" id="GO:0005576">
    <property type="term" value="C:extracellular region"/>
    <property type="evidence" value="ECO:0007669"/>
    <property type="project" value="UniProtKB-SubCell"/>
</dbReference>
<dbReference type="GO" id="GO:0007155">
    <property type="term" value="P:cell adhesion"/>
    <property type="evidence" value="ECO:0007669"/>
    <property type="project" value="InterPro"/>
</dbReference>
<dbReference type="Pfam" id="PF07196">
    <property type="entry name" value="Flagellin_IN"/>
    <property type="match status" value="1"/>
</dbReference>
<evidence type="ECO:0000256" key="6">
    <source>
        <dbReference type="ARBA" id="ARBA00025175"/>
    </source>
</evidence>
<comment type="function">
    <text evidence="6">Required for the morphogenesis and for the elongation of the flagellar filament by facilitating polymerization of the flagellin monomers at the tip of growing filament. Forms a capping structure, which prevents flagellin subunits (transported through the central channel of the flagellum) from leaking out without polymerization at the distal end.</text>
</comment>
<protein>
    <recommendedName>
        <fullName evidence="3 7">Flagellar hook-associated protein 2</fullName>
        <shortName evidence="7">HAP2</shortName>
    </recommendedName>
    <alternativeName>
        <fullName evidence="7">Flagellar cap protein</fullName>
    </alternativeName>
</protein>
<keyword evidence="4" id="KW-0175">Coiled coil</keyword>
<keyword evidence="11" id="KW-1185">Reference proteome</keyword>
<dbReference type="Proteomes" id="UP000659047">
    <property type="component" value="Unassembled WGS sequence"/>
</dbReference>
<evidence type="ECO:0000313" key="10">
    <source>
        <dbReference type="EMBL" id="MBK4715431.1"/>
    </source>
</evidence>
<dbReference type="InterPro" id="IPR003481">
    <property type="entry name" value="FliD_N"/>
</dbReference>
<dbReference type="Pfam" id="PF07195">
    <property type="entry name" value="FliD_C"/>
    <property type="match status" value="1"/>
</dbReference>
<keyword evidence="7" id="KW-0964">Secreted</keyword>
<evidence type="ECO:0000256" key="1">
    <source>
        <dbReference type="ARBA" id="ARBA00009764"/>
    </source>
</evidence>
<dbReference type="GO" id="GO:0009424">
    <property type="term" value="C:bacterial-type flagellum hook"/>
    <property type="evidence" value="ECO:0007669"/>
    <property type="project" value="UniProtKB-UniRule"/>
</dbReference>
<evidence type="ECO:0000256" key="2">
    <source>
        <dbReference type="ARBA" id="ARBA00011255"/>
    </source>
</evidence>
<dbReference type="PANTHER" id="PTHR30288">
    <property type="entry name" value="FLAGELLAR CAP/ASSEMBLY PROTEIN FLID"/>
    <property type="match status" value="1"/>
</dbReference>
<evidence type="ECO:0000259" key="8">
    <source>
        <dbReference type="Pfam" id="PF02465"/>
    </source>
</evidence>
<dbReference type="Pfam" id="PF02465">
    <property type="entry name" value="FliD_N"/>
    <property type="match status" value="1"/>
</dbReference>
<comment type="subunit">
    <text evidence="2 7">Homopentamer.</text>
</comment>
<evidence type="ECO:0000313" key="11">
    <source>
        <dbReference type="Proteomes" id="UP000659047"/>
    </source>
</evidence>
<dbReference type="NCBIfam" id="NF005955">
    <property type="entry name" value="PRK08032.1"/>
    <property type="match status" value="1"/>
</dbReference>
<keyword evidence="10" id="KW-0966">Cell projection</keyword>
<dbReference type="EMBL" id="JAEPBH010000019">
    <property type="protein sequence ID" value="MBK4715431.1"/>
    <property type="molecule type" value="Genomic_DNA"/>
</dbReference>
<dbReference type="PANTHER" id="PTHR30288:SF0">
    <property type="entry name" value="FLAGELLAR HOOK-ASSOCIATED PROTEIN 2"/>
    <property type="match status" value="1"/>
</dbReference>